<accession>L8G7Z7</accession>
<dbReference type="AlphaFoldDB" id="L8G7Z7"/>
<reference evidence="2" key="1">
    <citation type="submission" date="2010-09" db="EMBL/GenBank/DDBJ databases">
        <title>The genome sequence of Geomyces destructans 20631-21.</title>
        <authorList>
            <consortium name="The Broad Institute Genome Sequencing Platform"/>
            <person name="Cuomo C.A."/>
            <person name="Blehert D.S."/>
            <person name="Lorch J.M."/>
            <person name="Young S.K."/>
            <person name="Zeng Q."/>
            <person name="Gargeya S."/>
            <person name="Fitzgerald M."/>
            <person name="Haas B."/>
            <person name="Abouelleil A."/>
            <person name="Alvarado L."/>
            <person name="Arachchi H.M."/>
            <person name="Berlin A."/>
            <person name="Brown A."/>
            <person name="Chapman S.B."/>
            <person name="Chen Z."/>
            <person name="Dunbar C."/>
            <person name="Freedman E."/>
            <person name="Gearin G."/>
            <person name="Gellesch M."/>
            <person name="Goldberg J."/>
            <person name="Griggs A."/>
            <person name="Gujja S."/>
            <person name="Heiman D."/>
            <person name="Howarth C."/>
            <person name="Larson L."/>
            <person name="Lui A."/>
            <person name="MacDonald P.J.P."/>
            <person name="Montmayeur A."/>
            <person name="Murphy C."/>
            <person name="Neiman D."/>
            <person name="Pearson M."/>
            <person name="Priest M."/>
            <person name="Roberts A."/>
            <person name="Saif S."/>
            <person name="Shea T."/>
            <person name="Shenoy N."/>
            <person name="Sisk P."/>
            <person name="Stolte C."/>
            <person name="Sykes S."/>
            <person name="Wortman J."/>
            <person name="Nusbaum C."/>
            <person name="Birren B."/>
        </authorList>
    </citation>
    <scope>NUCLEOTIDE SEQUENCE [LARGE SCALE GENOMIC DNA]</scope>
    <source>
        <strain evidence="2">ATCC MYA-4855 / 20631-21</strain>
    </source>
</reference>
<dbReference type="EMBL" id="GL573211">
    <property type="protein sequence ID" value="ELR08111.1"/>
    <property type="molecule type" value="Genomic_DNA"/>
</dbReference>
<dbReference type="VEuPathDB" id="FungiDB:GMDG_02938"/>
<dbReference type="Proteomes" id="UP000011064">
    <property type="component" value="Unassembled WGS sequence"/>
</dbReference>
<proteinExistence type="predicted"/>
<sequence length="167" mass="19217">MAEQAQSKQIVILHSKDWFKWLQNVKLYAKSLPTDVWQYIDPKLDEEPAIPAIPSRPKPSDYALEATTWAQVPATQLEIFKINMMMWKEDQKEAVQIHQCLQKCQACINSTVHNNNVSFYKDANSVWQTITALKARLSPSDRARELELSNNYAQLKRIGKNEVISDA</sequence>
<protein>
    <submittedName>
        <fullName evidence="1">Uncharacterized protein</fullName>
    </submittedName>
</protein>
<organism evidence="1 2">
    <name type="scientific">Pseudogymnoascus destructans (strain ATCC MYA-4855 / 20631-21)</name>
    <name type="common">Bat white-nose syndrome fungus</name>
    <name type="synonym">Geomyces destructans</name>
    <dbReference type="NCBI Taxonomy" id="658429"/>
    <lineage>
        <taxon>Eukaryota</taxon>
        <taxon>Fungi</taxon>
        <taxon>Dikarya</taxon>
        <taxon>Ascomycota</taxon>
        <taxon>Pezizomycotina</taxon>
        <taxon>Leotiomycetes</taxon>
        <taxon>Thelebolales</taxon>
        <taxon>Thelebolaceae</taxon>
        <taxon>Pseudogymnoascus</taxon>
    </lineage>
</organism>
<dbReference type="STRING" id="658429.L8G7Z7"/>
<gene>
    <name evidence="1" type="ORF">GMDG_02938</name>
</gene>
<dbReference type="InParanoid" id="L8G7Z7"/>
<dbReference type="HOGENOM" id="CLU_1595244_0_0_1"/>
<evidence type="ECO:0000313" key="2">
    <source>
        <dbReference type="Proteomes" id="UP000011064"/>
    </source>
</evidence>
<evidence type="ECO:0000313" key="1">
    <source>
        <dbReference type="EMBL" id="ELR08111.1"/>
    </source>
</evidence>
<name>L8G7Z7_PSED2</name>
<keyword evidence="2" id="KW-1185">Reference proteome</keyword>